<dbReference type="OrthoDB" id="9788221at2"/>
<dbReference type="Pfam" id="PF02567">
    <property type="entry name" value="PhzC-PhzF"/>
    <property type="match status" value="1"/>
</dbReference>
<organism evidence="3 4">
    <name type="scientific">Cyclobacterium lianum</name>
    <dbReference type="NCBI Taxonomy" id="388280"/>
    <lineage>
        <taxon>Bacteria</taxon>
        <taxon>Pseudomonadati</taxon>
        <taxon>Bacteroidota</taxon>
        <taxon>Cytophagia</taxon>
        <taxon>Cytophagales</taxon>
        <taxon>Cyclobacteriaceae</taxon>
        <taxon>Cyclobacterium</taxon>
    </lineage>
</organism>
<evidence type="ECO:0000313" key="4">
    <source>
        <dbReference type="Proteomes" id="UP000184513"/>
    </source>
</evidence>
<reference evidence="3 4" key="1">
    <citation type="submission" date="2016-11" db="EMBL/GenBank/DDBJ databases">
        <authorList>
            <person name="Jaros S."/>
            <person name="Januszkiewicz K."/>
            <person name="Wedrychowicz H."/>
        </authorList>
    </citation>
    <scope>NUCLEOTIDE SEQUENCE [LARGE SCALE GENOMIC DNA]</scope>
    <source>
        <strain evidence="3 4">CGMCC 1.6102</strain>
    </source>
</reference>
<dbReference type="SUPFAM" id="SSF54506">
    <property type="entry name" value="Diaminopimelate epimerase-like"/>
    <property type="match status" value="1"/>
</dbReference>
<sequence length="254" mass="27644">MNSTIIAVFTAPELGFKGNPAAVVFSSSALKDQVMQAEAAKIGMPATSFVFQDNAGDYQVRWFAPDEEIDLCGHGAAAAGIFLANKAKEQEIKLYHNGGSIVVKHEGDQFSMRLKAIPTLERVQPPAAILKGLGLPILEMYRTANKHLIVTDSEEALAAMKPDYAQLRQSEIFGYAVTAKGDQVDFVSRTLVPHVQQLEDQATGSSHALLVPYWSARLNKTNLLAHQLSPRGGRFFAEINGDEVVLSGTFEIEK</sequence>
<evidence type="ECO:0000256" key="1">
    <source>
        <dbReference type="ARBA" id="ARBA00008270"/>
    </source>
</evidence>
<dbReference type="PANTHER" id="PTHR13774:SF17">
    <property type="entry name" value="PHENAZINE BIOSYNTHESIS-LIKE DOMAIN-CONTAINING PROTEIN"/>
    <property type="match status" value="1"/>
</dbReference>
<gene>
    <name evidence="3" type="ORF">SAMN04488057_106209</name>
</gene>
<evidence type="ECO:0000313" key="3">
    <source>
        <dbReference type="EMBL" id="SHN09771.1"/>
    </source>
</evidence>
<name>A0A1M7NZX4_9BACT</name>
<protein>
    <submittedName>
        <fullName evidence="3">Phenazine biosynthesis protein PhzF family</fullName>
    </submittedName>
</protein>
<keyword evidence="2" id="KW-0413">Isomerase</keyword>
<dbReference type="GO" id="GO:0016853">
    <property type="term" value="F:isomerase activity"/>
    <property type="evidence" value="ECO:0007669"/>
    <property type="project" value="UniProtKB-KW"/>
</dbReference>
<dbReference type="PANTHER" id="PTHR13774">
    <property type="entry name" value="PHENAZINE BIOSYNTHESIS PROTEIN"/>
    <property type="match status" value="1"/>
</dbReference>
<dbReference type="PIRSF" id="PIRSF016184">
    <property type="entry name" value="PhzC_PhzF"/>
    <property type="match status" value="1"/>
</dbReference>
<dbReference type="Gene3D" id="3.10.310.10">
    <property type="entry name" value="Diaminopimelate Epimerase, Chain A, domain 1"/>
    <property type="match status" value="2"/>
</dbReference>
<dbReference type="Proteomes" id="UP000184513">
    <property type="component" value="Unassembled WGS sequence"/>
</dbReference>
<dbReference type="AlphaFoldDB" id="A0A1M7NZX4"/>
<comment type="similarity">
    <text evidence="1">Belongs to the PhzF family.</text>
</comment>
<proteinExistence type="inferred from homology"/>
<evidence type="ECO:0000256" key="2">
    <source>
        <dbReference type="ARBA" id="ARBA00023235"/>
    </source>
</evidence>
<dbReference type="STRING" id="388280.SAMN04488057_106209"/>
<dbReference type="NCBIfam" id="TIGR00654">
    <property type="entry name" value="PhzF_family"/>
    <property type="match status" value="1"/>
</dbReference>
<dbReference type="InterPro" id="IPR003719">
    <property type="entry name" value="Phenazine_PhzF-like"/>
</dbReference>
<dbReference type="GO" id="GO:0005737">
    <property type="term" value="C:cytoplasm"/>
    <property type="evidence" value="ECO:0007669"/>
    <property type="project" value="TreeGrafter"/>
</dbReference>
<accession>A0A1M7NZX4</accession>
<dbReference type="RefSeq" id="WP_073094840.1">
    <property type="nucleotide sequence ID" value="NZ_FRCY01000006.1"/>
</dbReference>
<dbReference type="EMBL" id="FRCY01000006">
    <property type="protein sequence ID" value="SHN09771.1"/>
    <property type="molecule type" value="Genomic_DNA"/>
</dbReference>
<keyword evidence="4" id="KW-1185">Reference proteome</keyword>